<reference evidence="2" key="1">
    <citation type="submission" date="2012-04" db="EMBL/GenBank/DDBJ databases">
        <title>The Genome Sequence of Loa loa.</title>
        <authorList>
            <consortium name="The Broad Institute Genome Sequencing Platform"/>
            <consortium name="Broad Institute Genome Sequencing Center for Infectious Disease"/>
            <person name="Nutman T.B."/>
            <person name="Fink D.L."/>
            <person name="Russ C."/>
            <person name="Young S."/>
            <person name="Zeng Q."/>
            <person name="Gargeya S."/>
            <person name="Alvarado L."/>
            <person name="Berlin A."/>
            <person name="Chapman S.B."/>
            <person name="Chen Z."/>
            <person name="Freedman E."/>
            <person name="Gellesch M."/>
            <person name="Goldberg J."/>
            <person name="Griggs A."/>
            <person name="Gujja S."/>
            <person name="Heilman E.R."/>
            <person name="Heiman D."/>
            <person name="Howarth C."/>
            <person name="Mehta T."/>
            <person name="Neiman D."/>
            <person name="Pearson M."/>
            <person name="Roberts A."/>
            <person name="Saif S."/>
            <person name="Shea T."/>
            <person name="Shenoy N."/>
            <person name="Sisk P."/>
            <person name="Stolte C."/>
            <person name="Sykes S."/>
            <person name="White J."/>
            <person name="Yandava C."/>
            <person name="Haas B."/>
            <person name="Henn M.R."/>
            <person name="Nusbaum C."/>
            <person name="Birren B."/>
        </authorList>
    </citation>
    <scope>NUCLEOTIDE SEQUENCE [LARGE SCALE GENOMIC DNA]</scope>
</reference>
<sequence length="172" mass="19050">MGESSAQPVQMKEVNSVQLIGTKEMNSVQSVGMKEVNSNESLNGSMKSVASQDQQKNSSKEKTDTSVTESAQQQQSISEIRNEECPKESRTAAGAEGDVVEENTMEVVRLEETSNETKNSGILSYMRHPSEGHCLMIGSNWREFGPVPVLNAGRTGRVRLRNRLFIKKCRNK</sequence>
<dbReference type="RefSeq" id="XP_020306757.1">
    <property type="nucleotide sequence ID" value="XM_020449669.1"/>
</dbReference>
<dbReference type="KEGG" id="loa:LOAG_17010"/>
<gene>
    <name evidence="2" type="ORF">LOAG_17010</name>
</gene>
<dbReference type="GeneID" id="31251538"/>
<dbReference type="EMBL" id="JH712099">
    <property type="protein sequence ID" value="EJD75926.1"/>
    <property type="molecule type" value="Genomic_DNA"/>
</dbReference>
<organism evidence="2">
    <name type="scientific">Loa loa</name>
    <name type="common">Eye worm</name>
    <name type="synonym">Filaria loa</name>
    <dbReference type="NCBI Taxonomy" id="7209"/>
    <lineage>
        <taxon>Eukaryota</taxon>
        <taxon>Metazoa</taxon>
        <taxon>Ecdysozoa</taxon>
        <taxon>Nematoda</taxon>
        <taxon>Chromadorea</taxon>
        <taxon>Rhabditida</taxon>
        <taxon>Spirurina</taxon>
        <taxon>Spiruromorpha</taxon>
        <taxon>Filarioidea</taxon>
        <taxon>Onchocercidae</taxon>
        <taxon>Loa</taxon>
    </lineage>
</organism>
<proteinExistence type="predicted"/>
<evidence type="ECO:0000256" key="1">
    <source>
        <dbReference type="SAM" id="MobiDB-lite"/>
    </source>
</evidence>
<accession>A0A1S0UKG7</accession>
<dbReference type="InParanoid" id="A0A1S0UKG7"/>
<feature type="compositionally biased region" description="Polar residues" evidence="1">
    <location>
        <begin position="65"/>
        <end position="79"/>
    </location>
</feature>
<evidence type="ECO:0000313" key="2">
    <source>
        <dbReference type="EMBL" id="EJD75926.1"/>
    </source>
</evidence>
<feature type="compositionally biased region" description="Basic and acidic residues" evidence="1">
    <location>
        <begin position="80"/>
        <end position="90"/>
    </location>
</feature>
<feature type="compositionally biased region" description="Polar residues" evidence="1">
    <location>
        <begin position="1"/>
        <end position="57"/>
    </location>
</feature>
<feature type="region of interest" description="Disordered" evidence="1">
    <location>
        <begin position="1"/>
        <end position="99"/>
    </location>
</feature>
<dbReference type="AlphaFoldDB" id="A0A1S0UKG7"/>
<name>A0A1S0UKG7_LOALO</name>
<dbReference type="CTD" id="31251538"/>
<protein>
    <submittedName>
        <fullName evidence="2">Uncharacterized protein</fullName>
    </submittedName>
</protein>